<dbReference type="Gene3D" id="3.40.50.300">
    <property type="entry name" value="P-loop containing nucleotide triphosphate hydrolases"/>
    <property type="match status" value="1"/>
</dbReference>
<dbReference type="InterPro" id="IPR031322">
    <property type="entry name" value="Shikimate/glucono_kinase"/>
</dbReference>
<dbReference type="Proteomes" id="UP000317942">
    <property type="component" value="Unassembled WGS sequence"/>
</dbReference>
<dbReference type="GO" id="GO:0016301">
    <property type="term" value="F:kinase activity"/>
    <property type="evidence" value="ECO:0007669"/>
    <property type="project" value="UniProtKB-KW"/>
</dbReference>
<dbReference type="Pfam" id="PF01202">
    <property type="entry name" value="SKI"/>
    <property type="match status" value="1"/>
</dbReference>
<sequence>MSATAPGSLILIGPPGAGCSSVARAIGSAQGLTVLDLGRLVADELGTRPDLALVAVPETEYRRIEAGTAERLLERAESGGLVVALGSGCLEATGVRQGLERLRLANRGTHHVASLTCATRVLATRNGLDAPRSVALGTIHHQFVQMLHERQARCQDLADVVIDTTSTTPDEAGEKVMSAVGADLSRHS</sequence>
<protein>
    <submittedName>
        <fullName evidence="1">Shikimate kinase</fullName>
    </submittedName>
</protein>
<organism evidence="1 2">
    <name type="scientific">Actinomyces oris</name>
    <dbReference type="NCBI Taxonomy" id="544580"/>
    <lineage>
        <taxon>Bacteria</taxon>
        <taxon>Bacillati</taxon>
        <taxon>Actinomycetota</taxon>
        <taxon>Actinomycetes</taxon>
        <taxon>Actinomycetales</taxon>
        <taxon>Actinomycetaceae</taxon>
        <taxon>Actinomyces</taxon>
    </lineage>
</organism>
<dbReference type="EMBL" id="VICC01000006">
    <property type="protein sequence ID" value="TQD60467.1"/>
    <property type="molecule type" value="Genomic_DNA"/>
</dbReference>
<dbReference type="InterPro" id="IPR027417">
    <property type="entry name" value="P-loop_NTPase"/>
</dbReference>
<keyword evidence="1" id="KW-0418">Kinase</keyword>
<name>A0A1Q8WZQ6_9ACTO</name>
<evidence type="ECO:0000313" key="1">
    <source>
        <dbReference type="EMBL" id="TQD60467.1"/>
    </source>
</evidence>
<accession>A0A1Q8WZQ6</accession>
<gene>
    <name evidence="1" type="ORF">FK267_08530</name>
</gene>
<keyword evidence="1" id="KW-0808">Transferase</keyword>
<dbReference type="OrthoDB" id="3256983at2"/>
<dbReference type="SUPFAM" id="SSF52540">
    <property type="entry name" value="P-loop containing nucleoside triphosphate hydrolases"/>
    <property type="match status" value="1"/>
</dbReference>
<comment type="caution">
    <text evidence="1">The sequence shown here is derived from an EMBL/GenBank/DDBJ whole genome shotgun (WGS) entry which is preliminary data.</text>
</comment>
<dbReference type="AlphaFoldDB" id="A0A1Q8WZQ6"/>
<reference evidence="1 2" key="1">
    <citation type="submission" date="2019-06" db="EMBL/GenBank/DDBJ databases">
        <title>Draft genome sequence of Actinomyces oris CCUG 34288T.</title>
        <authorList>
            <person name="Salva-Serra F."/>
            <person name="Cardew S."/>
            <person name="Moore E."/>
        </authorList>
    </citation>
    <scope>NUCLEOTIDE SEQUENCE [LARGE SCALE GENOMIC DNA]</scope>
    <source>
        <strain evidence="1 2">CCUG 34288</strain>
    </source>
</reference>
<dbReference type="RefSeq" id="WP_075377670.1">
    <property type="nucleotide sequence ID" value="NZ_CP066060.1"/>
</dbReference>
<evidence type="ECO:0000313" key="2">
    <source>
        <dbReference type="Proteomes" id="UP000317942"/>
    </source>
</evidence>
<proteinExistence type="predicted"/>
<dbReference type="GeneID" id="64212605"/>